<keyword evidence="4" id="KW-1185">Reference proteome</keyword>
<protein>
    <submittedName>
        <fullName evidence="1">Mannose-6-phosphate isomerase</fullName>
        <ecNumber evidence="1">5.3.1.8</ecNumber>
    </submittedName>
</protein>
<dbReference type="Gene3D" id="2.60.120.10">
    <property type="entry name" value="Jelly Rolls"/>
    <property type="match status" value="1"/>
</dbReference>
<dbReference type="Proteomes" id="UP000031666">
    <property type="component" value="Unassembled WGS sequence"/>
</dbReference>
<evidence type="ECO:0000313" key="1">
    <source>
        <dbReference type="EMBL" id="GAM54415.1"/>
    </source>
</evidence>
<evidence type="ECO:0000313" key="2">
    <source>
        <dbReference type="EMBL" id="GAM77548.1"/>
    </source>
</evidence>
<keyword evidence="1" id="KW-0413">Isomerase</keyword>
<reference evidence="3 4" key="3">
    <citation type="submission" date="2015-01" db="EMBL/GenBank/DDBJ databases">
        <authorList>
            <consortium name="NBRP consortium"/>
            <person name="Sawabe T."/>
            <person name="Meirelles P."/>
            <person name="Feng G."/>
            <person name="Sayaka M."/>
            <person name="Hattori M."/>
            <person name="Ohkuma M."/>
        </authorList>
    </citation>
    <scope>NUCLEOTIDE SEQUENCE [LARGE SCALE GENOMIC DNA]</scope>
    <source>
        <strain evidence="4">JCM 19231</strain>
        <strain evidence="3">JCM 19241</strain>
        <strain evidence="1">JCM19231</strain>
        <strain evidence="2">JCM19241</strain>
    </source>
</reference>
<reference evidence="2 3" key="2">
    <citation type="submission" date="2015-01" db="EMBL/GenBank/DDBJ databases">
        <title>Vibrio sp. C94 JCM 19241 whole genome shotgun sequence.</title>
        <authorList>
            <person name="Sawabe T."/>
            <person name="Meirelles P."/>
            <person name="Feng G."/>
            <person name="Sayaka M."/>
            <person name="Hattori M."/>
            <person name="Ohkuma M."/>
        </authorList>
    </citation>
    <scope>NUCLEOTIDE SEQUENCE [LARGE SCALE GENOMIC DNA]</scope>
    <source>
        <strain evidence="3">JCM 19241</strain>
        <strain evidence="2">JCM19241</strain>
    </source>
</reference>
<dbReference type="EC" id="5.3.1.8" evidence="1"/>
<dbReference type="AlphaFoldDB" id="A0A0B8NIC0"/>
<proteinExistence type="predicted"/>
<organism evidence="1 4">
    <name type="scientific">Vibrio ishigakensis</name>
    <dbReference type="NCBI Taxonomy" id="1481914"/>
    <lineage>
        <taxon>Bacteria</taxon>
        <taxon>Pseudomonadati</taxon>
        <taxon>Pseudomonadota</taxon>
        <taxon>Gammaproteobacteria</taxon>
        <taxon>Vibrionales</taxon>
        <taxon>Vibrionaceae</taxon>
        <taxon>Vibrio</taxon>
    </lineage>
</organism>
<evidence type="ECO:0000313" key="4">
    <source>
        <dbReference type="Proteomes" id="UP000031671"/>
    </source>
</evidence>
<comment type="caution">
    <text evidence="1">The sequence shown here is derived from an EMBL/GenBank/DDBJ whole genome shotgun (WGS) entry which is preliminary data.</text>
</comment>
<dbReference type="EMBL" id="BBRZ01000004">
    <property type="protein sequence ID" value="GAM54415.1"/>
    <property type="molecule type" value="Genomic_DNA"/>
</dbReference>
<dbReference type="GO" id="GO:0016853">
    <property type="term" value="F:isomerase activity"/>
    <property type="evidence" value="ECO:0007669"/>
    <property type="project" value="UniProtKB-KW"/>
</dbReference>
<dbReference type="Proteomes" id="UP000031671">
    <property type="component" value="Unassembled WGS sequence"/>
</dbReference>
<dbReference type="InterPro" id="IPR014710">
    <property type="entry name" value="RmlC-like_jellyroll"/>
</dbReference>
<gene>
    <name evidence="1" type="ORF">JCM19231_4593</name>
    <name evidence="2" type="ORF">JCM19241_4671</name>
</gene>
<accession>A0A0B8QRE4</accession>
<evidence type="ECO:0000313" key="3">
    <source>
        <dbReference type="Proteomes" id="UP000031666"/>
    </source>
</evidence>
<name>A0A0B8NIC0_9VIBR</name>
<sequence length="63" mass="6855">MQVEVKSAEILMALESDLTLTHESGESVSIAMGESVFVPFSSQSYSMQSSGRVARLTTSLWIN</sequence>
<accession>A0A0B8NIC0</accession>
<dbReference type="EMBL" id="BBSC01000009">
    <property type="protein sequence ID" value="GAM77548.1"/>
    <property type="molecule type" value="Genomic_DNA"/>
</dbReference>
<reference evidence="1 4" key="1">
    <citation type="submission" date="2015-01" db="EMBL/GenBank/DDBJ databases">
        <title>Vibrio sp. C1 JCM 19231 whole genome shotgun sequence.</title>
        <authorList>
            <person name="Sawabe T."/>
            <person name="Meirelles P."/>
            <person name="Feng G."/>
            <person name="Sayaka M."/>
            <person name="Hattori M."/>
            <person name="Ohkuma M."/>
        </authorList>
    </citation>
    <scope>NUCLEOTIDE SEQUENCE [LARGE SCALE GENOMIC DNA]</scope>
    <source>
        <strain evidence="4">JCM 19231</strain>
        <strain evidence="1">JCM19231</strain>
    </source>
</reference>
<dbReference type="STRING" id="1481914.JCM19241_4671"/>